<dbReference type="EC" id="1.8.1.4" evidence="14"/>
<dbReference type="InterPro" id="IPR001078">
    <property type="entry name" value="2-oxoacid_DH_actylTfrase"/>
</dbReference>
<dbReference type="SUPFAM" id="SSF51230">
    <property type="entry name" value="Single hybrid motif"/>
    <property type="match status" value="2"/>
</dbReference>
<dbReference type="InterPro" id="IPR023753">
    <property type="entry name" value="FAD/NAD-binding_dom"/>
</dbReference>
<dbReference type="GO" id="GO:0050660">
    <property type="term" value="F:flavin adenine dinucleotide binding"/>
    <property type="evidence" value="ECO:0007669"/>
    <property type="project" value="TreeGrafter"/>
</dbReference>
<accession>A0A3B0YE80</accession>
<dbReference type="SUPFAM" id="SSF52777">
    <property type="entry name" value="CoA-dependent acyltransferases"/>
    <property type="match status" value="1"/>
</dbReference>
<dbReference type="CDD" id="cd06849">
    <property type="entry name" value="lipoyl_domain"/>
    <property type="match status" value="2"/>
</dbReference>
<dbReference type="PRINTS" id="PR00411">
    <property type="entry name" value="PNDRDTASEI"/>
</dbReference>
<keyword evidence="5" id="KW-0450">Lipoyl</keyword>
<name>A0A3B0YE80_9ZZZZ</name>
<dbReference type="InterPro" id="IPR004167">
    <property type="entry name" value="PSBD"/>
</dbReference>
<dbReference type="PANTHER" id="PTHR22912">
    <property type="entry name" value="DISULFIDE OXIDOREDUCTASE"/>
    <property type="match status" value="1"/>
</dbReference>
<dbReference type="SUPFAM" id="SSF51905">
    <property type="entry name" value="FAD/NAD(P)-binding domain"/>
    <property type="match status" value="1"/>
</dbReference>
<keyword evidence="7 14" id="KW-0560">Oxidoreductase</keyword>
<dbReference type="Pfam" id="PF02852">
    <property type="entry name" value="Pyr_redox_dim"/>
    <property type="match status" value="1"/>
</dbReference>
<reference evidence="14" key="1">
    <citation type="submission" date="2018-06" db="EMBL/GenBank/DDBJ databases">
        <authorList>
            <person name="Zhirakovskaya E."/>
        </authorList>
    </citation>
    <scope>NUCLEOTIDE SEQUENCE</scope>
</reference>
<dbReference type="SUPFAM" id="SSF47005">
    <property type="entry name" value="Peripheral subunit-binding domain of 2-oxo acid dehydrogenase complex"/>
    <property type="match status" value="1"/>
</dbReference>
<keyword evidence="9" id="KW-1015">Disulfide bond</keyword>
<evidence type="ECO:0000256" key="4">
    <source>
        <dbReference type="ARBA" id="ARBA00022630"/>
    </source>
</evidence>
<keyword evidence="4" id="KW-0285">Flavoprotein</keyword>
<dbReference type="InterPro" id="IPR023213">
    <property type="entry name" value="CAT-like_dom_sf"/>
</dbReference>
<comment type="similarity">
    <text evidence="2">Belongs to the 2-oxoacid dehydrogenase family.</text>
</comment>
<feature type="domain" description="Peripheral subunit-binding (PSBD)" evidence="13">
    <location>
        <begin position="263"/>
        <end position="300"/>
    </location>
</feature>
<dbReference type="FunFam" id="3.30.390.30:FF:000001">
    <property type="entry name" value="Dihydrolipoyl dehydrogenase"/>
    <property type="match status" value="1"/>
</dbReference>
<comment type="similarity">
    <text evidence="3">Belongs to the class-I pyridine nucleotide-disulfide oxidoreductase family.</text>
</comment>
<dbReference type="InterPro" id="IPR004099">
    <property type="entry name" value="Pyr_nucl-diS_OxRdtase_dimer"/>
</dbReference>
<dbReference type="Gene3D" id="3.30.559.10">
    <property type="entry name" value="Chloramphenicol acetyltransferase-like domain"/>
    <property type="match status" value="1"/>
</dbReference>
<dbReference type="PROSITE" id="PS00189">
    <property type="entry name" value="LIPOYL"/>
    <property type="match status" value="2"/>
</dbReference>
<protein>
    <submittedName>
        <fullName evidence="14">Dihydrolipoamide acetyltransferase component (E2) of acetoin dehydrogenase complex / Dihydrolipoamide dehydrogenase of acetoin dehydrogenase</fullName>
        <ecNumber evidence="14">1.8.1.4</ecNumber>
        <ecNumber evidence="14">2.3.1.12</ecNumber>
    </submittedName>
</protein>
<dbReference type="Pfam" id="PF07992">
    <property type="entry name" value="Pyr_redox_2"/>
    <property type="match status" value="1"/>
</dbReference>
<sequence length="1024" mass="107703">MAEPYVIKMPQLSDTMTEGVVVSWEKNVGDKITRGDIVATVETDKAIMDVEVFRDGFLSGPLTPIDSTVPVGGSIAYVVATADEVNDGDAPAPAAMVNESSVSEDNSPAQEASAAPEVEESTAPDGASYTISMPQLSDTMTEGVLVSWEKNVGDKIVRGDIVAQVETDKAIMDVEVFREGYLSGPLVPADATVPVGGPLAYLVESEDQVIDEQAAPVTVVQAQSSAHADGGADGMAAVSSSVSTTQVVIPADGTPAPRPPGRGATPYARAIAGARGIDLSGLGGTGPGGVIVSADVQNAKPAAAPATAGFPQVDVPGDGRAMSKLEKAISDAMSSSLGMPTFHVTAHIKLAALIKASKAQGASVTVTIAKACAMAMQQFPKMNWCYQPQDKIVERSNVDVGMAVSADGGGLVVPVLRNCESRELDELGEDWKDLVARARKRRLKPEEYSGSTFQISNMGMFGVSHFDAIATPGIAAILAISANAEQGSPFTVTADHRVVNGAEVALYLKALKELIEQPDVWMGPSGPAIPEGDWDYDVVVVGGGPGGEDCARDLVAHGLKVAMINDSPFPGGECLWRGCIPSKAWRAAADRIRDRLHDGHLGITPGKAKLDWSALEGARRNVLETRGDMALKTDKGVKIKYIQGFGRFVDDHTVFVDTSGNQDDPHTRAENADKPNGEPITFGCAVIATGAPPFVPPIPGAVEGLVEGGGVLTSDTVWQLEQQPKKLVVIGGGAIGLEMAQIFQDFGTSVILLEAQDRILAEVEPEIAKHLTGVLNDDPRLTVHTSVKIDKISGKAGAVTVKYKDSDGKAHSAKVDYVIMGTGKRPVLDGLDLDKANVASERSVIKADARCRTSVPHIFAIGDVIGGLMLAHTAGQQGRVAAATILGEDMKYDQDKDCGVIFTRPEAAFVGLSIDQAKAKGIDAVEAKVPMSIDAKAMINNELHGMIKIVADKKTQRIIGVHMLADHADTLIGEAVMMVSGNMTLEQVGHAIHPHPTQTEMFGELARRLGSRLRRSAKMKKVKA</sequence>
<dbReference type="PROSITE" id="PS00076">
    <property type="entry name" value="PYRIDINE_REDOX_1"/>
    <property type="match status" value="1"/>
</dbReference>
<gene>
    <name evidence="14" type="ORF">MNBD_GAMMA15-2450</name>
</gene>
<dbReference type="PRINTS" id="PR00368">
    <property type="entry name" value="FADPNR"/>
</dbReference>
<dbReference type="InterPro" id="IPR012999">
    <property type="entry name" value="Pyr_OxRdtase_I_AS"/>
</dbReference>
<dbReference type="GO" id="GO:0004742">
    <property type="term" value="F:dihydrolipoyllysine-residue acetyltransferase activity"/>
    <property type="evidence" value="ECO:0007669"/>
    <property type="project" value="UniProtKB-EC"/>
</dbReference>
<evidence type="ECO:0000256" key="5">
    <source>
        <dbReference type="ARBA" id="ARBA00022823"/>
    </source>
</evidence>
<dbReference type="InterPro" id="IPR036188">
    <property type="entry name" value="FAD/NAD-bd_sf"/>
</dbReference>
<dbReference type="Gene3D" id="3.30.390.30">
    <property type="match status" value="1"/>
</dbReference>
<dbReference type="Pfam" id="PF02817">
    <property type="entry name" value="E3_binding"/>
    <property type="match status" value="1"/>
</dbReference>
<organism evidence="14">
    <name type="scientific">hydrothermal vent metagenome</name>
    <dbReference type="NCBI Taxonomy" id="652676"/>
    <lineage>
        <taxon>unclassified sequences</taxon>
        <taxon>metagenomes</taxon>
        <taxon>ecological metagenomes</taxon>
    </lineage>
</organism>
<dbReference type="PROSITE" id="PS51826">
    <property type="entry name" value="PSBD"/>
    <property type="match status" value="1"/>
</dbReference>
<feature type="domain" description="Lipoyl-binding" evidence="12">
    <location>
        <begin position="4"/>
        <end position="79"/>
    </location>
</feature>
<feature type="domain" description="Lipoyl-binding" evidence="12">
    <location>
        <begin position="128"/>
        <end position="203"/>
    </location>
</feature>
<dbReference type="Gene3D" id="4.10.320.10">
    <property type="entry name" value="E3-binding domain"/>
    <property type="match status" value="1"/>
</dbReference>
<evidence type="ECO:0000256" key="10">
    <source>
        <dbReference type="ARBA" id="ARBA00023284"/>
    </source>
</evidence>
<dbReference type="GO" id="GO:0006103">
    <property type="term" value="P:2-oxoglutarate metabolic process"/>
    <property type="evidence" value="ECO:0007669"/>
    <property type="project" value="TreeGrafter"/>
</dbReference>
<feature type="region of interest" description="Disordered" evidence="11">
    <location>
        <begin position="89"/>
        <end position="131"/>
    </location>
</feature>
<dbReference type="InterPro" id="IPR003016">
    <property type="entry name" value="2-oxoA_DH_lipoyl-BS"/>
</dbReference>
<dbReference type="Pfam" id="PF00364">
    <property type="entry name" value="Biotin_lipoyl"/>
    <property type="match status" value="2"/>
</dbReference>
<dbReference type="PROSITE" id="PS50968">
    <property type="entry name" value="BIOTINYL_LIPOYL"/>
    <property type="match status" value="2"/>
</dbReference>
<dbReference type="Gene3D" id="3.50.50.60">
    <property type="entry name" value="FAD/NAD(P)-binding domain"/>
    <property type="match status" value="2"/>
</dbReference>
<dbReference type="GO" id="GO:0004148">
    <property type="term" value="F:dihydrolipoyl dehydrogenase (NADH) activity"/>
    <property type="evidence" value="ECO:0007669"/>
    <property type="project" value="UniProtKB-EC"/>
</dbReference>
<keyword evidence="8" id="KW-0520">NAD</keyword>
<dbReference type="InterPro" id="IPR000089">
    <property type="entry name" value="Biotin_lipoyl"/>
</dbReference>
<keyword evidence="6" id="KW-0274">FAD</keyword>
<evidence type="ECO:0000256" key="7">
    <source>
        <dbReference type="ARBA" id="ARBA00023002"/>
    </source>
</evidence>
<proteinExistence type="inferred from homology"/>
<dbReference type="InterPro" id="IPR016156">
    <property type="entry name" value="FAD/NAD-linked_Rdtase_dimer_sf"/>
</dbReference>
<evidence type="ECO:0000256" key="6">
    <source>
        <dbReference type="ARBA" id="ARBA00022827"/>
    </source>
</evidence>
<dbReference type="AlphaFoldDB" id="A0A3B0YE80"/>
<evidence type="ECO:0000259" key="12">
    <source>
        <dbReference type="PROSITE" id="PS50968"/>
    </source>
</evidence>
<dbReference type="EC" id="2.3.1.12" evidence="14"/>
<evidence type="ECO:0000256" key="9">
    <source>
        <dbReference type="ARBA" id="ARBA00023157"/>
    </source>
</evidence>
<evidence type="ECO:0000256" key="11">
    <source>
        <dbReference type="SAM" id="MobiDB-lite"/>
    </source>
</evidence>
<comment type="cofactor">
    <cofactor evidence="1">
        <name>FAD</name>
        <dbReference type="ChEBI" id="CHEBI:57692"/>
    </cofactor>
</comment>
<dbReference type="InterPro" id="IPR011053">
    <property type="entry name" value="Single_hybrid_motif"/>
</dbReference>
<evidence type="ECO:0000256" key="1">
    <source>
        <dbReference type="ARBA" id="ARBA00001974"/>
    </source>
</evidence>
<dbReference type="InterPro" id="IPR036625">
    <property type="entry name" value="E3-bd_dom_sf"/>
</dbReference>
<dbReference type="PANTHER" id="PTHR22912:SF151">
    <property type="entry name" value="DIHYDROLIPOYL DEHYDROGENASE, MITOCHONDRIAL"/>
    <property type="match status" value="1"/>
</dbReference>
<keyword evidence="10" id="KW-0676">Redox-active center</keyword>
<evidence type="ECO:0000256" key="8">
    <source>
        <dbReference type="ARBA" id="ARBA00023027"/>
    </source>
</evidence>
<keyword evidence="14" id="KW-0012">Acyltransferase</keyword>
<dbReference type="EMBL" id="UOFN01000001">
    <property type="protein sequence ID" value="VAW72479.1"/>
    <property type="molecule type" value="Genomic_DNA"/>
</dbReference>
<dbReference type="SUPFAM" id="SSF55424">
    <property type="entry name" value="FAD/NAD-linked reductases, dimerisation (C-terminal) domain"/>
    <property type="match status" value="1"/>
</dbReference>
<evidence type="ECO:0000259" key="13">
    <source>
        <dbReference type="PROSITE" id="PS51826"/>
    </source>
</evidence>
<evidence type="ECO:0000256" key="2">
    <source>
        <dbReference type="ARBA" id="ARBA00007317"/>
    </source>
</evidence>
<evidence type="ECO:0000256" key="3">
    <source>
        <dbReference type="ARBA" id="ARBA00007532"/>
    </source>
</evidence>
<dbReference type="InterPro" id="IPR050151">
    <property type="entry name" value="Class-I_Pyr_Nuc-Dis_Oxidored"/>
</dbReference>
<evidence type="ECO:0000313" key="14">
    <source>
        <dbReference type="EMBL" id="VAW72479.1"/>
    </source>
</evidence>
<dbReference type="Gene3D" id="2.40.50.100">
    <property type="match status" value="2"/>
</dbReference>
<keyword evidence="14" id="KW-0808">Transferase</keyword>
<dbReference type="Pfam" id="PF00198">
    <property type="entry name" value="2-oxoacid_dh"/>
    <property type="match status" value="1"/>
</dbReference>
<feature type="compositionally biased region" description="Polar residues" evidence="11">
    <location>
        <begin position="98"/>
        <end position="110"/>
    </location>
</feature>